<dbReference type="Proteomes" id="UP001519343">
    <property type="component" value="Unassembled WGS sequence"/>
</dbReference>
<dbReference type="EMBL" id="JAGGKT010000005">
    <property type="protein sequence ID" value="MBP1932227.1"/>
    <property type="molecule type" value="Genomic_DNA"/>
</dbReference>
<dbReference type="InterPro" id="IPR048147">
    <property type="entry name" value="CBO0543-like"/>
</dbReference>
<keyword evidence="1" id="KW-0472">Membrane</keyword>
<dbReference type="RefSeq" id="WP_209810281.1">
    <property type="nucleotide sequence ID" value="NZ_JAGGKT010000005.1"/>
</dbReference>
<protein>
    <submittedName>
        <fullName evidence="2">Uncharacterized protein</fullName>
    </submittedName>
</protein>
<reference evidence="2 3" key="1">
    <citation type="submission" date="2021-03" db="EMBL/GenBank/DDBJ databases">
        <title>Genomic Encyclopedia of Type Strains, Phase IV (KMG-IV): sequencing the most valuable type-strain genomes for metagenomic binning, comparative biology and taxonomic classification.</title>
        <authorList>
            <person name="Goeker M."/>
        </authorList>
    </citation>
    <scope>NUCLEOTIDE SEQUENCE [LARGE SCALE GENOMIC DNA]</scope>
    <source>
        <strain evidence="2 3">DSM 24738</strain>
    </source>
</reference>
<sequence length="189" mass="22572">MSKNELLNKIGEQEAQLRSLLMEYWSHFSGLTSWQFWVTIAMIVIPLIVLYFTIDRNRVFMLGFFGFCVHVITTYVDVTGIRLGYWEYPYFVLPYLRLTLGLDTALIPVVFMLLYQWVSSRQKNYYLYALILGAIFAFVIKPILTYFDFFRLHQGLNYLELYLYAYVPIILLSKWLFNSFVFLDKQKNH</sequence>
<dbReference type="NCBIfam" id="NF041644">
    <property type="entry name" value="CBO0543_fam"/>
    <property type="match status" value="1"/>
</dbReference>
<keyword evidence="1" id="KW-1133">Transmembrane helix</keyword>
<feature type="transmembrane region" description="Helical" evidence="1">
    <location>
        <begin position="34"/>
        <end position="52"/>
    </location>
</feature>
<feature type="transmembrane region" description="Helical" evidence="1">
    <location>
        <begin position="164"/>
        <end position="183"/>
    </location>
</feature>
<evidence type="ECO:0000256" key="1">
    <source>
        <dbReference type="SAM" id="Phobius"/>
    </source>
</evidence>
<feature type="transmembrane region" description="Helical" evidence="1">
    <location>
        <begin position="59"/>
        <end position="76"/>
    </location>
</feature>
<comment type="caution">
    <text evidence="2">The sequence shown here is derived from an EMBL/GenBank/DDBJ whole genome shotgun (WGS) entry which is preliminary data.</text>
</comment>
<proteinExistence type="predicted"/>
<organism evidence="2 3">
    <name type="scientific">Ammoniphilus resinae</name>
    <dbReference type="NCBI Taxonomy" id="861532"/>
    <lineage>
        <taxon>Bacteria</taxon>
        <taxon>Bacillati</taxon>
        <taxon>Bacillota</taxon>
        <taxon>Bacilli</taxon>
        <taxon>Bacillales</taxon>
        <taxon>Paenibacillaceae</taxon>
        <taxon>Aneurinibacillus group</taxon>
        <taxon>Ammoniphilus</taxon>
    </lineage>
</organism>
<keyword evidence="3" id="KW-1185">Reference proteome</keyword>
<feature type="transmembrane region" description="Helical" evidence="1">
    <location>
        <begin position="96"/>
        <end position="118"/>
    </location>
</feature>
<accession>A0ABS4GQA6</accession>
<feature type="transmembrane region" description="Helical" evidence="1">
    <location>
        <begin position="125"/>
        <end position="144"/>
    </location>
</feature>
<name>A0ABS4GQA6_9BACL</name>
<keyword evidence="1" id="KW-0812">Transmembrane</keyword>
<evidence type="ECO:0000313" key="3">
    <source>
        <dbReference type="Proteomes" id="UP001519343"/>
    </source>
</evidence>
<evidence type="ECO:0000313" key="2">
    <source>
        <dbReference type="EMBL" id="MBP1932227.1"/>
    </source>
</evidence>
<gene>
    <name evidence="2" type="ORF">J2Z37_002228</name>
</gene>